<accession>A0A4S8LUM2</accession>
<evidence type="ECO:0000313" key="2">
    <source>
        <dbReference type="EMBL" id="THU92708.1"/>
    </source>
</evidence>
<organism evidence="2 3">
    <name type="scientific">Dendrothele bispora (strain CBS 962.96)</name>
    <dbReference type="NCBI Taxonomy" id="1314807"/>
    <lineage>
        <taxon>Eukaryota</taxon>
        <taxon>Fungi</taxon>
        <taxon>Dikarya</taxon>
        <taxon>Basidiomycota</taxon>
        <taxon>Agaricomycotina</taxon>
        <taxon>Agaricomycetes</taxon>
        <taxon>Agaricomycetidae</taxon>
        <taxon>Agaricales</taxon>
        <taxon>Agaricales incertae sedis</taxon>
        <taxon>Dendrothele</taxon>
    </lineage>
</organism>
<dbReference type="OrthoDB" id="2962003at2759"/>
<keyword evidence="3" id="KW-1185">Reference proteome</keyword>
<feature type="signal peptide" evidence="1">
    <location>
        <begin position="1"/>
        <end position="26"/>
    </location>
</feature>
<name>A0A4S8LUM2_DENBC</name>
<sequence>MRTTSSTLLSATVLAAGIASLPGLYAQVTVVEFGGDDLVSAIPQLNSELGVVSASTGVSPVGTANGGSETTFKYEEIDVFSTDGVVSTLTATGTLIASSSGYKLSVAVPVTTEGVTGQGVVFQGCEFIDQDTGRCSAAIFAEAEGQTITVGALTTTGTPLPTTFPAIADASGGGNGGGNNGGKDDNAASLSTSKNVIGIAGTIITGILLGSLRVL</sequence>
<dbReference type="EMBL" id="ML179270">
    <property type="protein sequence ID" value="THU92708.1"/>
    <property type="molecule type" value="Genomic_DNA"/>
</dbReference>
<keyword evidence="1" id="KW-0732">Signal</keyword>
<feature type="chain" id="PRO_5020634588" evidence="1">
    <location>
        <begin position="27"/>
        <end position="215"/>
    </location>
</feature>
<dbReference type="AlphaFoldDB" id="A0A4S8LUM2"/>
<protein>
    <submittedName>
        <fullName evidence="2">Uncharacterized protein</fullName>
    </submittedName>
</protein>
<gene>
    <name evidence="2" type="ORF">K435DRAFT_800267</name>
</gene>
<proteinExistence type="predicted"/>
<evidence type="ECO:0000313" key="3">
    <source>
        <dbReference type="Proteomes" id="UP000297245"/>
    </source>
</evidence>
<reference evidence="2 3" key="1">
    <citation type="journal article" date="2019" name="Nat. Ecol. Evol.">
        <title>Megaphylogeny resolves global patterns of mushroom evolution.</title>
        <authorList>
            <person name="Varga T."/>
            <person name="Krizsan K."/>
            <person name="Foldi C."/>
            <person name="Dima B."/>
            <person name="Sanchez-Garcia M."/>
            <person name="Sanchez-Ramirez S."/>
            <person name="Szollosi G.J."/>
            <person name="Szarkandi J.G."/>
            <person name="Papp V."/>
            <person name="Albert L."/>
            <person name="Andreopoulos W."/>
            <person name="Angelini C."/>
            <person name="Antonin V."/>
            <person name="Barry K.W."/>
            <person name="Bougher N.L."/>
            <person name="Buchanan P."/>
            <person name="Buyck B."/>
            <person name="Bense V."/>
            <person name="Catcheside P."/>
            <person name="Chovatia M."/>
            <person name="Cooper J."/>
            <person name="Damon W."/>
            <person name="Desjardin D."/>
            <person name="Finy P."/>
            <person name="Geml J."/>
            <person name="Haridas S."/>
            <person name="Hughes K."/>
            <person name="Justo A."/>
            <person name="Karasinski D."/>
            <person name="Kautmanova I."/>
            <person name="Kiss B."/>
            <person name="Kocsube S."/>
            <person name="Kotiranta H."/>
            <person name="LaButti K.M."/>
            <person name="Lechner B.E."/>
            <person name="Liimatainen K."/>
            <person name="Lipzen A."/>
            <person name="Lukacs Z."/>
            <person name="Mihaltcheva S."/>
            <person name="Morgado L.N."/>
            <person name="Niskanen T."/>
            <person name="Noordeloos M.E."/>
            <person name="Ohm R.A."/>
            <person name="Ortiz-Santana B."/>
            <person name="Ovrebo C."/>
            <person name="Racz N."/>
            <person name="Riley R."/>
            <person name="Savchenko A."/>
            <person name="Shiryaev A."/>
            <person name="Soop K."/>
            <person name="Spirin V."/>
            <person name="Szebenyi C."/>
            <person name="Tomsovsky M."/>
            <person name="Tulloss R.E."/>
            <person name="Uehling J."/>
            <person name="Grigoriev I.V."/>
            <person name="Vagvolgyi C."/>
            <person name="Papp T."/>
            <person name="Martin F.M."/>
            <person name="Miettinen O."/>
            <person name="Hibbett D.S."/>
            <person name="Nagy L.G."/>
        </authorList>
    </citation>
    <scope>NUCLEOTIDE SEQUENCE [LARGE SCALE GENOMIC DNA]</scope>
    <source>
        <strain evidence="2 3">CBS 962.96</strain>
    </source>
</reference>
<evidence type="ECO:0000256" key="1">
    <source>
        <dbReference type="SAM" id="SignalP"/>
    </source>
</evidence>
<dbReference type="Proteomes" id="UP000297245">
    <property type="component" value="Unassembled WGS sequence"/>
</dbReference>